<comment type="subcellular location">
    <subcellularLocation>
        <location evidence="2">Bacterial flagellum basal body</location>
    </subcellularLocation>
</comment>
<reference evidence="6 8" key="1">
    <citation type="submission" date="2015-09" db="EMBL/GenBank/DDBJ databases">
        <title>Genome sequence of Acetobacterium wieringae DSM 1911.</title>
        <authorList>
            <person name="Poehlein A."/>
            <person name="Bengelsdorf F.R."/>
            <person name="Schiel-Bengelsdorf B."/>
            <person name="Duerre P."/>
            <person name="Daniel R."/>
        </authorList>
    </citation>
    <scope>NUCLEOTIDE SEQUENCE [LARGE SCALE GENOMIC DNA]</scope>
    <source>
        <strain evidence="6 8">DSM 1911</strain>
    </source>
</reference>
<name>A0A1F2PF70_9FIRM</name>
<evidence type="ECO:0000259" key="3">
    <source>
        <dbReference type="Pfam" id="PF00460"/>
    </source>
</evidence>
<evidence type="ECO:0000256" key="2">
    <source>
        <dbReference type="RuleBase" id="RU362116"/>
    </source>
</evidence>
<evidence type="ECO:0000259" key="5">
    <source>
        <dbReference type="Pfam" id="PF22692"/>
    </source>
</evidence>
<dbReference type="Pfam" id="PF00460">
    <property type="entry name" value="Flg_bb_rod"/>
    <property type="match status" value="1"/>
</dbReference>
<dbReference type="PANTHER" id="PTHR30435:SF19">
    <property type="entry name" value="FLAGELLAR BASAL-BODY ROD PROTEIN FLGG"/>
    <property type="match status" value="1"/>
</dbReference>
<keyword evidence="6" id="KW-0966">Cell projection</keyword>
<dbReference type="OrthoDB" id="9800375at2"/>
<gene>
    <name evidence="6" type="primary">flgG_2</name>
    <name evidence="6" type="ORF">ACWI_26420</name>
    <name evidence="7" type="ORF">FXB42_08675</name>
</gene>
<feature type="domain" description="Flagellar basal-body/hook protein C-terminal" evidence="4">
    <location>
        <begin position="188"/>
        <end position="232"/>
    </location>
</feature>
<dbReference type="InterPro" id="IPR001444">
    <property type="entry name" value="Flag_bb_rod_N"/>
</dbReference>
<dbReference type="EMBL" id="VSLA01000013">
    <property type="protein sequence ID" value="TYC85929.1"/>
    <property type="molecule type" value="Genomic_DNA"/>
</dbReference>
<dbReference type="STRING" id="52694.ACWI_26420"/>
<dbReference type="InterPro" id="IPR010930">
    <property type="entry name" value="Flg_bb/hook_C_dom"/>
</dbReference>
<accession>A0A1F2PF70</accession>
<dbReference type="SUPFAM" id="SSF117143">
    <property type="entry name" value="Flagellar hook protein flgE"/>
    <property type="match status" value="1"/>
</dbReference>
<protein>
    <submittedName>
        <fullName evidence="6">Flagellar basal-body rod protein FlgG</fullName>
    </submittedName>
    <submittedName>
        <fullName evidence="7">Flagellar hook-basal body protein</fullName>
    </submittedName>
</protein>
<dbReference type="Pfam" id="PF06429">
    <property type="entry name" value="Flg_bbr_C"/>
    <property type="match status" value="1"/>
</dbReference>
<evidence type="ECO:0000313" key="9">
    <source>
        <dbReference type="Proteomes" id="UP000322619"/>
    </source>
</evidence>
<keyword evidence="6" id="KW-0969">Cilium</keyword>
<evidence type="ECO:0000313" key="8">
    <source>
        <dbReference type="Proteomes" id="UP000176244"/>
    </source>
</evidence>
<feature type="domain" description="Flagellar basal body rod protein N-terminal" evidence="3">
    <location>
        <begin position="5"/>
        <end position="35"/>
    </location>
</feature>
<dbReference type="RefSeq" id="WP_070371906.1">
    <property type="nucleotide sequence ID" value="NZ_CP097897.1"/>
</dbReference>
<feature type="domain" description="Flagellar hook protein FlgE/F/G-like D1" evidence="5">
    <location>
        <begin position="87"/>
        <end position="145"/>
    </location>
</feature>
<keyword evidence="6" id="KW-0282">Flagellum</keyword>
<proteinExistence type="inferred from homology"/>
<dbReference type="AlphaFoldDB" id="A0A1F2PF70"/>
<organism evidence="6 8">
    <name type="scientific">Acetobacterium wieringae</name>
    <dbReference type="NCBI Taxonomy" id="52694"/>
    <lineage>
        <taxon>Bacteria</taxon>
        <taxon>Bacillati</taxon>
        <taxon>Bacillota</taxon>
        <taxon>Clostridia</taxon>
        <taxon>Eubacteriales</taxon>
        <taxon>Eubacteriaceae</taxon>
        <taxon>Acetobacterium</taxon>
    </lineage>
</organism>
<dbReference type="Proteomes" id="UP000176244">
    <property type="component" value="Unassembled WGS sequence"/>
</dbReference>
<dbReference type="NCBIfam" id="TIGR03506">
    <property type="entry name" value="FlgEFG_subfam"/>
    <property type="match status" value="1"/>
</dbReference>
<comment type="caution">
    <text evidence="6">The sequence shown here is derived from an EMBL/GenBank/DDBJ whole genome shotgun (WGS) entry which is preliminary data.</text>
</comment>
<evidence type="ECO:0000313" key="7">
    <source>
        <dbReference type="EMBL" id="TYC85929.1"/>
    </source>
</evidence>
<reference evidence="7 9" key="2">
    <citation type="submission" date="2019-08" db="EMBL/GenBank/DDBJ databases">
        <title>Isolation and enrichment of carboxydotrophic bacteria from anaerobic sludge for the production of bio-based chemicals from syngas.</title>
        <authorList>
            <person name="Antares A.L."/>
            <person name="Moreira J."/>
            <person name="Diender M."/>
            <person name="Parshina S.N."/>
            <person name="Stams A.J.M."/>
            <person name="Alves M."/>
            <person name="Alves J.I."/>
            <person name="Sousa D.Z."/>
        </authorList>
    </citation>
    <scope>NUCLEOTIDE SEQUENCE [LARGE SCALE GENOMIC DNA]</scope>
    <source>
        <strain evidence="7 9">JM</strain>
    </source>
</reference>
<sequence length="233" mass="25153">MIRGFYAAKTGLISQQNTLNVIGNNVANINTLGFKPQVVAFASLLYENINGGAGADISTGHGAKVQKIGIDFTQGELEPTRREMDCAIQGDGFFGILNRETNVVTYTRDGVFHASVEGDQKYLVDISGNYVLGKDNNRINITAGYDSELIGVFSFPNRYGLELLGANQFAPTADSGAAQLDNVSIIRTGYIESSATDSASEMVKVLQANSAFSFNSRIIQSTDDMEKTVNQLR</sequence>
<evidence type="ECO:0000256" key="1">
    <source>
        <dbReference type="ARBA" id="ARBA00009677"/>
    </source>
</evidence>
<dbReference type="Proteomes" id="UP000322619">
    <property type="component" value="Unassembled WGS sequence"/>
</dbReference>
<dbReference type="EMBL" id="LKEU01000035">
    <property type="protein sequence ID" value="OFV70000.1"/>
    <property type="molecule type" value="Genomic_DNA"/>
</dbReference>
<evidence type="ECO:0000259" key="4">
    <source>
        <dbReference type="Pfam" id="PF06429"/>
    </source>
</evidence>
<evidence type="ECO:0000313" key="6">
    <source>
        <dbReference type="EMBL" id="OFV70000.1"/>
    </source>
</evidence>
<dbReference type="GO" id="GO:0071978">
    <property type="term" value="P:bacterial-type flagellum-dependent swarming motility"/>
    <property type="evidence" value="ECO:0007669"/>
    <property type="project" value="TreeGrafter"/>
</dbReference>
<comment type="similarity">
    <text evidence="1 2">Belongs to the flagella basal body rod proteins family.</text>
</comment>
<dbReference type="InterPro" id="IPR037925">
    <property type="entry name" value="FlgE/F/G-like"/>
</dbReference>
<dbReference type="PANTHER" id="PTHR30435">
    <property type="entry name" value="FLAGELLAR PROTEIN"/>
    <property type="match status" value="1"/>
</dbReference>
<dbReference type="PROSITE" id="PS00588">
    <property type="entry name" value="FLAGELLA_BB_ROD"/>
    <property type="match status" value="1"/>
</dbReference>
<dbReference type="InterPro" id="IPR019776">
    <property type="entry name" value="Flagellar_basal_body_rod_CS"/>
</dbReference>
<dbReference type="Pfam" id="PF22692">
    <property type="entry name" value="LlgE_F_G_D1"/>
    <property type="match status" value="1"/>
</dbReference>
<dbReference type="InterPro" id="IPR020013">
    <property type="entry name" value="Flagellar_FlgE/F/G"/>
</dbReference>
<dbReference type="GO" id="GO:0009425">
    <property type="term" value="C:bacterial-type flagellum basal body"/>
    <property type="evidence" value="ECO:0007669"/>
    <property type="project" value="UniProtKB-SubCell"/>
</dbReference>
<dbReference type="InterPro" id="IPR053967">
    <property type="entry name" value="LlgE_F_G-like_D1"/>
</dbReference>
<keyword evidence="2" id="KW-0975">Bacterial flagellum</keyword>